<dbReference type="GO" id="GO:0004862">
    <property type="term" value="F:cAMP-dependent protein kinase inhibitor activity"/>
    <property type="evidence" value="ECO:0007669"/>
    <property type="project" value="TreeGrafter"/>
</dbReference>
<dbReference type="PANTHER" id="PTHR11635:SF152">
    <property type="entry name" value="CAMP-DEPENDENT PROTEIN KINASE TYPE I REGULATORY SUBUNIT-RELATED"/>
    <property type="match status" value="1"/>
</dbReference>
<dbReference type="Pfam" id="PF00027">
    <property type="entry name" value="cNMP_binding"/>
    <property type="match status" value="2"/>
</dbReference>
<dbReference type="InterPro" id="IPR050503">
    <property type="entry name" value="cAMP-dep_PK_reg_su-like"/>
</dbReference>
<dbReference type="SMART" id="SM00100">
    <property type="entry name" value="cNMP"/>
    <property type="match status" value="2"/>
</dbReference>
<sequence length="511" mass="57528">MSDETPLSVYTKACKDEGVKTPNPELVKFFTEHDNFDAIEEIDLSNNYVGNRGILAVLAVVEHSPNFRFLNISDQKLYNSDLSEDSVKGNATIDRLIAVLKVHPSVTGLDISRNPIADYAGRALLSLAEINPRICRVELNDTRVNFQLRQQIHQKCKENTGNLWNEQAGGAEEEAGDNAFGEGPQWVPAQRAQADLTALGAGRARRQTVRVEGIDPEKAKNYVAPVHAKSEEDMDMIVSLLNQNVLFSFLTKKEMRTVAGAMYKEEFKKDDNIIEFGDKECNKLYIIQIGRADIIKEGQSVFIKTEGTAVGELELMYDTPAVATVKVLTDELVAWVLDRDTYRNLVMGTAIRRRETYVSMLEKVPFLESLDNYERMQVADALSSDEWVEGDYIIHYDDEGEWLYIIIEGDVKVVGRDDDGNDKDVCTFSKGDHFGELEFLNNHRCVADVIATTNVTTAKLNRRHFEMCMGPVMDLLQRNSSSEKYEYYQSILSKKKDTRATSAEAAGDDEL</sequence>
<name>A0A7G2CI29_9TRYP</name>
<dbReference type="InterPro" id="IPR000595">
    <property type="entry name" value="cNMP-bd_dom"/>
</dbReference>
<dbReference type="GO" id="GO:0005952">
    <property type="term" value="C:cAMP-dependent protein kinase complex"/>
    <property type="evidence" value="ECO:0007669"/>
    <property type="project" value="InterPro"/>
</dbReference>
<dbReference type="CDD" id="cd00038">
    <property type="entry name" value="CAP_ED"/>
    <property type="match status" value="2"/>
</dbReference>
<dbReference type="InterPro" id="IPR032675">
    <property type="entry name" value="LRR_dom_sf"/>
</dbReference>
<dbReference type="PANTHER" id="PTHR11635">
    <property type="entry name" value="CAMP-DEPENDENT PROTEIN KINASE REGULATORY CHAIN"/>
    <property type="match status" value="1"/>
</dbReference>
<dbReference type="PROSITE" id="PS50042">
    <property type="entry name" value="CNMP_BINDING_3"/>
    <property type="match status" value="2"/>
</dbReference>
<reference evidence="2 3" key="1">
    <citation type="submission" date="2020-08" db="EMBL/GenBank/DDBJ databases">
        <authorList>
            <person name="Newling K."/>
            <person name="Davey J."/>
            <person name="Forrester S."/>
        </authorList>
    </citation>
    <scope>NUCLEOTIDE SEQUENCE [LARGE SCALE GENOMIC DNA]</scope>
    <source>
        <strain evidence="3">Crithidia deanei Carvalho (ATCC PRA-265)</strain>
    </source>
</reference>
<dbReference type="GO" id="GO:0030552">
    <property type="term" value="F:cAMP binding"/>
    <property type="evidence" value="ECO:0007669"/>
    <property type="project" value="TreeGrafter"/>
</dbReference>
<accession>A0A7G2CI29</accession>
<feature type="domain" description="Cyclic nucleotide-binding" evidence="1">
    <location>
        <begin position="366"/>
        <end position="486"/>
    </location>
</feature>
<dbReference type="EMBL" id="LR877158">
    <property type="protein sequence ID" value="CAD2219508.1"/>
    <property type="molecule type" value="Genomic_DNA"/>
</dbReference>
<dbReference type="SUPFAM" id="SSF52047">
    <property type="entry name" value="RNI-like"/>
    <property type="match status" value="1"/>
</dbReference>
<dbReference type="AlphaFoldDB" id="A0A7G2CI29"/>
<organism evidence="2 3">
    <name type="scientific">Angomonas deanei</name>
    <dbReference type="NCBI Taxonomy" id="59799"/>
    <lineage>
        <taxon>Eukaryota</taxon>
        <taxon>Discoba</taxon>
        <taxon>Euglenozoa</taxon>
        <taxon>Kinetoplastea</taxon>
        <taxon>Metakinetoplastina</taxon>
        <taxon>Trypanosomatida</taxon>
        <taxon>Trypanosomatidae</taxon>
        <taxon>Strigomonadinae</taxon>
        <taxon>Angomonas</taxon>
    </lineage>
</organism>
<dbReference type="SUPFAM" id="SSF51206">
    <property type="entry name" value="cAMP-binding domain-like"/>
    <property type="match status" value="2"/>
</dbReference>
<dbReference type="Gene3D" id="3.80.10.10">
    <property type="entry name" value="Ribonuclease Inhibitor"/>
    <property type="match status" value="1"/>
</dbReference>
<keyword evidence="3" id="KW-1185">Reference proteome</keyword>
<evidence type="ECO:0000313" key="3">
    <source>
        <dbReference type="Proteomes" id="UP000515908"/>
    </source>
</evidence>
<dbReference type="Proteomes" id="UP000515908">
    <property type="component" value="Chromosome 14"/>
</dbReference>
<feature type="domain" description="Cyclic nucleotide-binding" evidence="1">
    <location>
        <begin position="246"/>
        <end position="363"/>
    </location>
</feature>
<dbReference type="Gene3D" id="2.60.120.10">
    <property type="entry name" value="Jelly Rolls"/>
    <property type="match status" value="2"/>
</dbReference>
<evidence type="ECO:0000313" key="2">
    <source>
        <dbReference type="EMBL" id="CAD2219508.1"/>
    </source>
</evidence>
<dbReference type="VEuPathDB" id="TriTrypDB:ADEAN_000701600"/>
<gene>
    <name evidence="2" type="ORF">ADEAN_000701600</name>
</gene>
<dbReference type="FunFam" id="3.80.10.10:FF:000650">
    <property type="entry name" value="Protein kinase A regulatory subunit"/>
    <property type="match status" value="1"/>
</dbReference>
<dbReference type="GO" id="GO:0034236">
    <property type="term" value="F:protein kinase A catalytic subunit binding"/>
    <property type="evidence" value="ECO:0007669"/>
    <property type="project" value="TreeGrafter"/>
</dbReference>
<evidence type="ECO:0000259" key="1">
    <source>
        <dbReference type="PROSITE" id="PS50042"/>
    </source>
</evidence>
<dbReference type="InterPro" id="IPR018490">
    <property type="entry name" value="cNMP-bd_dom_sf"/>
</dbReference>
<protein>
    <submittedName>
        <fullName evidence="2">Cyclic nucleotide-binding domain containing protein, putative</fullName>
    </submittedName>
</protein>
<dbReference type="InterPro" id="IPR014710">
    <property type="entry name" value="RmlC-like_jellyroll"/>
</dbReference>
<dbReference type="FunFam" id="2.60.120.10:FF:000148">
    <property type="entry name" value="Protein kinase A regulatory subunit"/>
    <property type="match status" value="1"/>
</dbReference>
<dbReference type="OrthoDB" id="417078at2759"/>
<dbReference type="GO" id="GO:0005829">
    <property type="term" value="C:cytosol"/>
    <property type="evidence" value="ECO:0007669"/>
    <property type="project" value="TreeGrafter"/>
</dbReference>
<proteinExistence type="predicted"/>